<keyword evidence="2" id="KW-1185">Reference proteome</keyword>
<dbReference type="EMBL" id="ML180933">
    <property type="protein sequence ID" value="THU76418.1"/>
    <property type="molecule type" value="Genomic_DNA"/>
</dbReference>
<gene>
    <name evidence="1" type="ORF">K435DRAFT_879246</name>
</gene>
<proteinExistence type="predicted"/>
<dbReference type="Proteomes" id="UP000297245">
    <property type="component" value="Unassembled WGS sequence"/>
</dbReference>
<evidence type="ECO:0000313" key="2">
    <source>
        <dbReference type="Proteomes" id="UP000297245"/>
    </source>
</evidence>
<sequence>MVAVQDQGAPAYLDTYQVLTSREKVERQEVRKRMGMELNLDDGDTYLNEEGIHDRARGSEKDYVLSWIWYDQPEMQDDDPEYIDAVRVEWCKAKARMLRWKEEVLLLSEKLCQMEEYALWKAEWWISKVPGKDGMRSIGGTYHGIRVDEVLAEGLEAYALQQARFHRDRAVHLEHCWQPLIDHATLVIHHTPNIPPF</sequence>
<protein>
    <submittedName>
        <fullName evidence="1">Uncharacterized protein</fullName>
    </submittedName>
</protein>
<dbReference type="OrthoDB" id="3232711at2759"/>
<reference evidence="1 2" key="1">
    <citation type="journal article" date="2019" name="Nat. Ecol. Evol.">
        <title>Megaphylogeny resolves global patterns of mushroom evolution.</title>
        <authorList>
            <person name="Varga T."/>
            <person name="Krizsan K."/>
            <person name="Foldi C."/>
            <person name="Dima B."/>
            <person name="Sanchez-Garcia M."/>
            <person name="Sanchez-Ramirez S."/>
            <person name="Szollosi G.J."/>
            <person name="Szarkandi J.G."/>
            <person name="Papp V."/>
            <person name="Albert L."/>
            <person name="Andreopoulos W."/>
            <person name="Angelini C."/>
            <person name="Antonin V."/>
            <person name="Barry K.W."/>
            <person name="Bougher N.L."/>
            <person name="Buchanan P."/>
            <person name="Buyck B."/>
            <person name="Bense V."/>
            <person name="Catcheside P."/>
            <person name="Chovatia M."/>
            <person name="Cooper J."/>
            <person name="Damon W."/>
            <person name="Desjardin D."/>
            <person name="Finy P."/>
            <person name="Geml J."/>
            <person name="Haridas S."/>
            <person name="Hughes K."/>
            <person name="Justo A."/>
            <person name="Karasinski D."/>
            <person name="Kautmanova I."/>
            <person name="Kiss B."/>
            <person name="Kocsube S."/>
            <person name="Kotiranta H."/>
            <person name="LaButti K.M."/>
            <person name="Lechner B.E."/>
            <person name="Liimatainen K."/>
            <person name="Lipzen A."/>
            <person name="Lukacs Z."/>
            <person name="Mihaltcheva S."/>
            <person name="Morgado L.N."/>
            <person name="Niskanen T."/>
            <person name="Noordeloos M.E."/>
            <person name="Ohm R.A."/>
            <person name="Ortiz-Santana B."/>
            <person name="Ovrebo C."/>
            <person name="Racz N."/>
            <person name="Riley R."/>
            <person name="Savchenko A."/>
            <person name="Shiryaev A."/>
            <person name="Soop K."/>
            <person name="Spirin V."/>
            <person name="Szebenyi C."/>
            <person name="Tomsovsky M."/>
            <person name="Tulloss R.E."/>
            <person name="Uehling J."/>
            <person name="Grigoriev I.V."/>
            <person name="Vagvolgyi C."/>
            <person name="Papp T."/>
            <person name="Martin F.M."/>
            <person name="Miettinen O."/>
            <person name="Hibbett D.S."/>
            <person name="Nagy L.G."/>
        </authorList>
    </citation>
    <scope>NUCLEOTIDE SEQUENCE [LARGE SCALE GENOMIC DNA]</scope>
    <source>
        <strain evidence="1 2">CBS 962.96</strain>
    </source>
</reference>
<organism evidence="1 2">
    <name type="scientific">Dendrothele bispora (strain CBS 962.96)</name>
    <dbReference type="NCBI Taxonomy" id="1314807"/>
    <lineage>
        <taxon>Eukaryota</taxon>
        <taxon>Fungi</taxon>
        <taxon>Dikarya</taxon>
        <taxon>Basidiomycota</taxon>
        <taxon>Agaricomycotina</taxon>
        <taxon>Agaricomycetes</taxon>
        <taxon>Agaricomycetidae</taxon>
        <taxon>Agaricales</taxon>
        <taxon>Agaricales incertae sedis</taxon>
        <taxon>Dendrothele</taxon>
    </lineage>
</organism>
<evidence type="ECO:0000313" key="1">
    <source>
        <dbReference type="EMBL" id="THU76418.1"/>
    </source>
</evidence>
<accession>A0A4S8KMI6</accession>
<name>A0A4S8KMI6_DENBC</name>
<dbReference type="AlphaFoldDB" id="A0A4S8KMI6"/>